<name>A0A7I8WB67_9ANNE</name>
<evidence type="ECO:0000313" key="3">
    <source>
        <dbReference type="Proteomes" id="UP000549394"/>
    </source>
</evidence>
<gene>
    <name evidence="2" type="ORF">DGYR_LOCUS12731</name>
</gene>
<keyword evidence="1" id="KW-0732">Signal</keyword>
<dbReference type="AlphaFoldDB" id="A0A7I8WB67"/>
<feature type="chain" id="PRO_5029772932" evidence="1">
    <location>
        <begin position="21"/>
        <end position="341"/>
    </location>
</feature>
<keyword evidence="3" id="KW-1185">Reference proteome</keyword>
<organism evidence="2 3">
    <name type="scientific">Dimorphilus gyrociliatus</name>
    <dbReference type="NCBI Taxonomy" id="2664684"/>
    <lineage>
        <taxon>Eukaryota</taxon>
        <taxon>Metazoa</taxon>
        <taxon>Spiralia</taxon>
        <taxon>Lophotrochozoa</taxon>
        <taxon>Annelida</taxon>
        <taxon>Polychaeta</taxon>
        <taxon>Polychaeta incertae sedis</taxon>
        <taxon>Dinophilidae</taxon>
        <taxon>Dimorphilus</taxon>
    </lineage>
</organism>
<dbReference type="EMBL" id="CAJFCJ010000026">
    <property type="protein sequence ID" value="CAD5125350.1"/>
    <property type="molecule type" value="Genomic_DNA"/>
</dbReference>
<proteinExistence type="predicted"/>
<reference evidence="2 3" key="1">
    <citation type="submission" date="2020-08" db="EMBL/GenBank/DDBJ databases">
        <authorList>
            <person name="Hejnol A."/>
        </authorList>
    </citation>
    <scope>NUCLEOTIDE SEQUENCE [LARGE SCALE GENOMIC DNA]</scope>
</reference>
<comment type="caution">
    <text evidence="2">The sequence shown here is derived from an EMBL/GenBank/DDBJ whole genome shotgun (WGS) entry which is preliminary data.</text>
</comment>
<accession>A0A7I8WB67</accession>
<dbReference type="Proteomes" id="UP000549394">
    <property type="component" value="Unassembled WGS sequence"/>
</dbReference>
<evidence type="ECO:0000256" key="1">
    <source>
        <dbReference type="SAM" id="SignalP"/>
    </source>
</evidence>
<sequence length="341" mass="39206">MTRTFVVEIVFSLLIIGALANYDIGWLNSKSNWNEDTDEARVKFGILRGHLTERTKLVCYVTSPQFKLGEKPQRFLLTLSRSEITYEYDLKRALTNRIMLILSCTENGRLLIMPKREHVLSIVGRDESETHLIQSVIDINNKIQKLCYDISMPLGGKLKIFHDSISALTVWLTTADSFLVEEIEIYSKDGRLLYVRKDSVETAGGDGLKQWLGDESWWFTNGQKNGLTLELRDNTILGRYQKELRSVDFRIVKRRGYLSFYVDAVDNSYEMDKYTDGIIGAVANTEYKFYNSLDGNKENVAAKVNSRLVAGLRKKIGAKKCIYLKIKDILIPRSLKDFLWK</sequence>
<feature type="signal peptide" evidence="1">
    <location>
        <begin position="1"/>
        <end position="20"/>
    </location>
</feature>
<evidence type="ECO:0000313" key="2">
    <source>
        <dbReference type="EMBL" id="CAD5125350.1"/>
    </source>
</evidence>
<protein>
    <submittedName>
        <fullName evidence="2">DgyrCDS13590</fullName>
    </submittedName>
</protein>